<accession>A0A1J1GP15</accession>
<sequence>MLQKVFFSSLCLFLLQLKYVLCYNIKCSSLTNNEEILSYCKNNSECYVKNVNDSEYSSIECKCRKQINDFFFAGPDCSIKIPYHYKTTKNNGVYNTTWLEDLFNLNIWKNEENRVGRICVNPQCS</sequence>
<gene>
    <name evidence="2" type="ORF">PGAL8A_00174500</name>
</gene>
<dbReference type="GeneID" id="39730272"/>
<keyword evidence="3" id="KW-1185">Reference proteome</keyword>
<dbReference type="EMBL" id="CVMV01000020">
    <property type="protein sequence ID" value="CRG94038.1"/>
    <property type="molecule type" value="Genomic_DNA"/>
</dbReference>
<protein>
    <submittedName>
        <fullName evidence="2">Uncharacterized protein</fullName>
    </submittedName>
</protein>
<dbReference type="Proteomes" id="UP000220797">
    <property type="component" value="Unassembled WGS sequence"/>
</dbReference>
<evidence type="ECO:0000313" key="2">
    <source>
        <dbReference type="EMBL" id="CRG94038.1"/>
    </source>
</evidence>
<evidence type="ECO:0000313" key="3">
    <source>
        <dbReference type="Proteomes" id="UP000220797"/>
    </source>
</evidence>
<comment type="caution">
    <text evidence="2">The sequence shown here is derived from an EMBL/GenBank/DDBJ whole genome shotgun (WGS) entry which is preliminary data.</text>
</comment>
<dbReference type="RefSeq" id="XP_028526859.1">
    <property type="nucleotide sequence ID" value="XM_028670070.1"/>
</dbReference>
<dbReference type="OrthoDB" id="365216at2759"/>
<name>A0A1J1GP15_PLAGA</name>
<dbReference type="VEuPathDB" id="PlasmoDB:PGAL8A_00174500"/>
<organism evidence="2 3">
    <name type="scientific">Plasmodium gallinaceum</name>
    <dbReference type="NCBI Taxonomy" id="5849"/>
    <lineage>
        <taxon>Eukaryota</taxon>
        <taxon>Sar</taxon>
        <taxon>Alveolata</taxon>
        <taxon>Apicomplexa</taxon>
        <taxon>Aconoidasida</taxon>
        <taxon>Haemosporida</taxon>
        <taxon>Plasmodiidae</taxon>
        <taxon>Plasmodium</taxon>
        <taxon>Plasmodium (Haemamoeba)</taxon>
    </lineage>
</organism>
<feature type="chain" id="PRO_5013176129" evidence="1">
    <location>
        <begin position="23"/>
        <end position="125"/>
    </location>
</feature>
<reference evidence="2" key="1">
    <citation type="submission" date="2015-04" db="EMBL/GenBank/DDBJ databases">
        <authorList>
            <consortium name="Pathogen Informatics"/>
        </authorList>
    </citation>
    <scope>NUCLEOTIDE SEQUENCE [LARGE SCALE GENOMIC DNA]</scope>
    <source>
        <strain evidence="2">8A</strain>
    </source>
</reference>
<dbReference type="AlphaFoldDB" id="A0A1J1GP15"/>
<evidence type="ECO:0000256" key="1">
    <source>
        <dbReference type="SAM" id="SignalP"/>
    </source>
</evidence>
<keyword evidence="1" id="KW-0732">Signal</keyword>
<feature type="signal peptide" evidence="1">
    <location>
        <begin position="1"/>
        <end position="22"/>
    </location>
</feature>
<dbReference type="OMA" id="KNESDCY"/>
<proteinExistence type="predicted"/>